<accession>G0WC06</accession>
<dbReference type="InterPro" id="IPR036638">
    <property type="entry name" value="HLH_DNA-bd_sf"/>
</dbReference>
<reference evidence="9 10" key="1">
    <citation type="journal article" date="2011" name="Proc. Natl. Acad. Sci. U.S.A.">
        <title>Evolutionary erosion of yeast sex chromosomes by mating-type switching accidents.</title>
        <authorList>
            <person name="Gordon J.L."/>
            <person name="Armisen D."/>
            <person name="Proux-Wera E."/>
            <person name="Oheigeartaigh S.S."/>
            <person name="Byrne K.P."/>
            <person name="Wolfe K.H."/>
        </authorList>
    </citation>
    <scope>NUCLEOTIDE SEQUENCE [LARGE SCALE GENOMIC DNA]</scope>
    <source>
        <strain evidence="10">ATCC 10597 / BCRC 20456 / CBS 421 / NBRC 0211 / NRRL Y-12639</strain>
    </source>
</reference>
<dbReference type="InterPro" id="IPR011598">
    <property type="entry name" value="bHLH_dom"/>
</dbReference>
<dbReference type="OrthoDB" id="690068at2759"/>
<evidence type="ECO:0000256" key="4">
    <source>
        <dbReference type="ARBA" id="ARBA00023163"/>
    </source>
</evidence>
<dbReference type="Proteomes" id="UP000000689">
    <property type="component" value="Chromosome 5"/>
</dbReference>
<dbReference type="OMA" id="DDAMFNY"/>
<dbReference type="Pfam" id="PF00010">
    <property type="entry name" value="HLH"/>
    <property type="match status" value="1"/>
</dbReference>
<dbReference type="RefSeq" id="XP_003670519.1">
    <property type="nucleotide sequence ID" value="XM_003670471.1"/>
</dbReference>
<keyword evidence="6" id="KW-0175">Coiled coil</keyword>
<feature type="compositionally biased region" description="Polar residues" evidence="7">
    <location>
        <begin position="79"/>
        <end position="97"/>
    </location>
</feature>
<feature type="compositionally biased region" description="Basic and acidic residues" evidence="7">
    <location>
        <begin position="469"/>
        <end position="481"/>
    </location>
</feature>
<evidence type="ECO:0000259" key="8">
    <source>
        <dbReference type="PROSITE" id="PS50888"/>
    </source>
</evidence>
<dbReference type="PANTHER" id="PTHR45776:SF2">
    <property type="entry name" value="MIP04163P"/>
    <property type="match status" value="1"/>
</dbReference>
<dbReference type="GO" id="GO:0045944">
    <property type="term" value="P:positive regulation of transcription by RNA polymerase II"/>
    <property type="evidence" value="ECO:0007669"/>
    <property type="project" value="EnsemblFungi"/>
</dbReference>
<dbReference type="GO" id="GO:0071400">
    <property type="term" value="P:cellular response to oleic acid"/>
    <property type="evidence" value="ECO:0007669"/>
    <property type="project" value="EnsemblFungi"/>
</dbReference>
<feature type="compositionally biased region" description="Polar residues" evidence="7">
    <location>
        <begin position="457"/>
        <end position="468"/>
    </location>
</feature>
<dbReference type="GO" id="GO:0000422">
    <property type="term" value="P:autophagy of mitochondrion"/>
    <property type="evidence" value="ECO:0007669"/>
    <property type="project" value="EnsemblFungi"/>
</dbReference>
<feature type="compositionally biased region" description="Polar residues" evidence="7">
    <location>
        <begin position="171"/>
        <end position="188"/>
    </location>
</feature>
<dbReference type="GO" id="GO:0005737">
    <property type="term" value="C:cytoplasm"/>
    <property type="evidence" value="ECO:0007669"/>
    <property type="project" value="EnsemblFungi"/>
</dbReference>
<keyword evidence="4" id="KW-0804">Transcription</keyword>
<comment type="subcellular location">
    <subcellularLocation>
        <location evidence="1">Nucleus</location>
    </subcellularLocation>
</comment>
<feature type="domain" description="BHLH" evidence="8">
    <location>
        <begin position="357"/>
        <end position="417"/>
    </location>
</feature>
<dbReference type="GO" id="GO:0031930">
    <property type="term" value="P:mitochondria-nucleus signaling pathway"/>
    <property type="evidence" value="ECO:0007669"/>
    <property type="project" value="EnsemblFungi"/>
</dbReference>
<dbReference type="GO" id="GO:0061629">
    <property type="term" value="F:RNA polymerase II-specific DNA-binding transcription factor binding"/>
    <property type="evidence" value="ECO:0007669"/>
    <property type="project" value="EnsemblFungi"/>
</dbReference>
<dbReference type="GeneID" id="11499025"/>
<dbReference type="CDD" id="cd11387">
    <property type="entry name" value="bHLHzip_USF_MITF"/>
    <property type="match status" value="1"/>
</dbReference>
<evidence type="ECO:0000313" key="10">
    <source>
        <dbReference type="Proteomes" id="UP000000689"/>
    </source>
</evidence>
<dbReference type="EMBL" id="HE580271">
    <property type="protein sequence ID" value="CCD25276.1"/>
    <property type="molecule type" value="Genomic_DNA"/>
</dbReference>
<dbReference type="Gene3D" id="4.10.280.10">
    <property type="entry name" value="Helix-loop-helix DNA-binding domain"/>
    <property type="match status" value="1"/>
</dbReference>
<feature type="compositionally biased region" description="Polar residues" evidence="7">
    <location>
        <begin position="482"/>
        <end position="503"/>
    </location>
</feature>
<feature type="region of interest" description="Disordered" evidence="7">
    <location>
        <begin position="171"/>
        <end position="200"/>
    </location>
</feature>
<dbReference type="GO" id="GO:0016559">
    <property type="term" value="P:peroxisome fission"/>
    <property type="evidence" value="ECO:0007669"/>
    <property type="project" value="EnsemblFungi"/>
</dbReference>
<keyword evidence="10" id="KW-1185">Reference proteome</keyword>
<dbReference type="GO" id="GO:0000978">
    <property type="term" value="F:RNA polymerase II cis-regulatory region sequence-specific DNA binding"/>
    <property type="evidence" value="ECO:0007669"/>
    <property type="project" value="TreeGrafter"/>
</dbReference>
<dbReference type="GO" id="GO:0005634">
    <property type="term" value="C:nucleus"/>
    <property type="evidence" value="ECO:0007669"/>
    <property type="project" value="UniProtKB-SubCell"/>
</dbReference>
<dbReference type="SMART" id="SM00353">
    <property type="entry name" value="HLH"/>
    <property type="match status" value="1"/>
</dbReference>
<evidence type="ECO:0000256" key="1">
    <source>
        <dbReference type="ARBA" id="ARBA00004123"/>
    </source>
</evidence>
<dbReference type="PANTHER" id="PTHR45776">
    <property type="entry name" value="MIP04163P"/>
    <property type="match status" value="1"/>
</dbReference>
<evidence type="ECO:0000256" key="7">
    <source>
        <dbReference type="SAM" id="MobiDB-lite"/>
    </source>
</evidence>
<feature type="compositionally biased region" description="Low complexity" evidence="7">
    <location>
        <begin position="189"/>
        <end position="198"/>
    </location>
</feature>
<dbReference type="STRING" id="1071378.G0WC06"/>
<feature type="region of interest" description="Disordered" evidence="7">
    <location>
        <begin position="456"/>
        <end position="505"/>
    </location>
</feature>
<sequence length="543" mass="60196">MNTEDNDNDAENQRLLDELMRQGSFQFDAHPASTSLQNEYDFMQFHPLRSQGYPGDTPAHHHEKLSYMSSSNNRKHSHNQSPNTSARINHDQNSNIGRQPFISHHASIAQPEPQASFLDDMFATSSSSHPLSTSITATSANAYSTANSTHPQRFSSHQENASMNSFSRNAHLDSNSEINNKGTPTNILDDTSTYTATTSDHDNIDPNNILNDFLFRPNDDAMFNYADDISTSVGSSINSELLASSYSSSFSFNPTPYLENMTGTSVTSNNNNLNINTIRSPTASSIRPGSFISTSLRNASININNNTPKTRNTSISSYNNTNNNIMDGFTPNGTSAGFGSLSKSALSHLTAEEKLKRKREFHNAVERRRRELIKQKIKELGNLVPPYLLHYDFSTGKQIKTNKGIILNKSVEYVAFLQNVISEQANKKNLLQNKVNELEIELSKLGLNANELIPQTGEGNHNMNSVNETDSHQSIKSEYLKTNESSSGNNTKDNNITLRTPTGANDDLQEFLSGAAIEAQDNERLMFGDDEGNPADYLLEFDS</sequence>
<dbReference type="PROSITE" id="PS50888">
    <property type="entry name" value="BHLH"/>
    <property type="match status" value="1"/>
</dbReference>
<evidence type="ECO:0000256" key="5">
    <source>
        <dbReference type="ARBA" id="ARBA00023242"/>
    </source>
</evidence>
<dbReference type="KEGG" id="ndi:NDAI_0E04590"/>
<feature type="region of interest" description="Disordered" evidence="7">
    <location>
        <begin position="47"/>
        <end position="97"/>
    </location>
</feature>
<protein>
    <recommendedName>
        <fullName evidence="8">BHLH domain-containing protein</fullName>
    </recommendedName>
</protein>
<dbReference type="AlphaFoldDB" id="G0WC06"/>
<dbReference type="FunFam" id="4.10.280.10:FF:000105">
    <property type="entry name" value="Rtg3p"/>
    <property type="match status" value="1"/>
</dbReference>
<dbReference type="GO" id="GO:0046983">
    <property type="term" value="F:protein dimerization activity"/>
    <property type="evidence" value="ECO:0007669"/>
    <property type="project" value="InterPro"/>
</dbReference>
<evidence type="ECO:0000256" key="6">
    <source>
        <dbReference type="SAM" id="Coils"/>
    </source>
</evidence>
<dbReference type="GO" id="GO:0005667">
    <property type="term" value="C:transcription regulator complex"/>
    <property type="evidence" value="ECO:0007669"/>
    <property type="project" value="EnsemblFungi"/>
</dbReference>
<keyword evidence="3" id="KW-0238">DNA-binding</keyword>
<evidence type="ECO:0000256" key="3">
    <source>
        <dbReference type="ARBA" id="ARBA00023125"/>
    </source>
</evidence>
<dbReference type="HOGENOM" id="CLU_043302_0_0_1"/>
<proteinExistence type="predicted"/>
<dbReference type="GO" id="GO:0000981">
    <property type="term" value="F:DNA-binding transcription factor activity, RNA polymerase II-specific"/>
    <property type="evidence" value="ECO:0007669"/>
    <property type="project" value="EnsemblFungi"/>
</dbReference>
<evidence type="ECO:0000313" key="9">
    <source>
        <dbReference type="EMBL" id="CCD25276.1"/>
    </source>
</evidence>
<dbReference type="SUPFAM" id="SSF47459">
    <property type="entry name" value="HLH, helix-loop-helix DNA-binding domain"/>
    <property type="match status" value="1"/>
</dbReference>
<dbReference type="eggNOG" id="KOG1318">
    <property type="taxonomic scope" value="Eukaryota"/>
</dbReference>
<organism evidence="9 10">
    <name type="scientific">Naumovozyma dairenensis (strain ATCC 10597 / BCRC 20456 / CBS 421 / NBRC 0211 / NRRL Y-12639)</name>
    <name type="common">Saccharomyces dairenensis</name>
    <dbReference type="NCBI Taxonomy" id="1071378"/>
    <lineage>
        <taxon>Eukaryota</taxon>
        <taxon>Fungi</taxon>
        <taxon>Dikarya</taxon>
        <taxon>Ascomycota</taxon>
        <taxon>Saccharomycotina</taxon>
        <taxon>Saccharomycetes</taxon>
        <taxon>Saccharomycetales</taxon>
        <taxon>Saccharomycetaceae</taxon>
        <taxon>Naumovozyma</taxon>
    </lineage>
</organism>
<gene>
    <name evidence="9" type="primary">NDAI0E04590</name>
    <name evidence="9" type="ordered locus">NDAI_0E04590</name>
</gene>
<name>G0WC06_NAUDC</name>
<evidence type="ECO:0000256" key="2">
    <source>
        <dbReference type="ARBA" id="ARBA00023015"/>
    </source>
</evidence>
<keyword evidence="2" id="KW-0805">Transcription regulation</keyword>
<feature type="coiled-coil region" evidence="6">
    <location>
        <begin position="414"/>
        <end position="448"/>
    </location>
</feature>
<keyword evidence="5" id="KW-0539">Nucleus</keyword>